<reference evidence="2 3" key="1">
    <citation type="submission" date="2021-02" db="EMBL/GenBank/DDBJ databases">
        <title>Genome assembly of Pseudopithomyces chartarum.</title>
        <authorList>
            <person name="Jauregui R."/>
            <person name="Singh J."/>
            <person name="Voisey C."/>
        </authorList>
    </citation>
    <scope>NUCLEOTIDE SEQUENCE [LARGE SCALE GENOMIC DNA]</scope>
    <source>
        <strain evidence="2 3">AGR01</strain>
    </source>
</reference>
<dbReference type="AlphaFoldDB" id="A0AAN6RKN2"/>
<feature type="region of interest" description="Disordered" evidence="1">
    <location>
        <begin position="276"/>
        <end position="333"/>
    </location>
</feature>
<accession>A0AAN6RKN2</accession>
<feature type="region of interest" description="Disordered" evidence="1">
    <location>
        <begin position="105"/>
        <end position="162"/>
    </location>
</feature>
<evidence type="ECO:0000313" key="3">
    <source>
        <dbReference type="Proteomes" id="UP001280581"/>
    </source>
</evidence>
<comment type="caution">
    <text evidence="2">The sequence shown here is derived from an EMBL/GenBank/DDBJ whole genome shotgun (WGS) entry which is preliminary data.</text>
</comment>
<evidence type="ECO:0000313" key="2">
    <source>
        <dbReference type="EMBL" id="KAK3214551.1"/>
    </source>
</evidence>
<dbReference type="Proteomes" id="UP001280581">
    <property type="component" value="Unassembled WGS sequence"/>
</dbReference>
<organism evidence="2 3">
    <name type="scientific">Pseudopithomyces chartarum</name>
    <dbReference type="NCBI Taxonomy" id="1892770"/>
    <lineage>
        <taxon>Eukaryota</taxon>
        <taxon>Fungi</taxon>
        <taxon>Dikarya</taxon>
        <taxon>Ascomycota</taxon>
        <taxon>Pezizomycotina</taxon>
        <taxon>Dothideomycetes</taxon>
        <taxon>Pleosporomycetidae</taxon>
        <taxon>Pleosporales</taxon>
        <taxon>Massarineae</taxon>
        <taxon>Didymosphaeriaceae</taxon>
        <taxon>Pseudopithomyces</taxon>
    </lineage>
</organism>
<keyword evidence="3" id="KW-1185">Reference proteome</keyword>
<feature type="compositionally biased region" description="Polar residues" evidence="1">
    <location>
        <begin position="276"/>
        <end position="302"/>
    </location>
</feature>
<feature type="compositionally biased region" description="Low complexity" evidence="1">
    <location>
        <begin position="105"/>
        <end position="114"/>
    </location>
</feature>
<dbReference type="EMBL" id="WVTA01000003">
    <property type="protein sequence ID" value="KAK3214551.1"/>
    <property type="molecule type" value="Genomic_DNA"/>
</dbReference>
<evidence type="ECO:0000256" key="1">
    <source>
        <dbReference type="SAM" id="MobiDB-lite"/>
    </source>
</evidence>
<sequence>MHEAVQDDPTIAGMWPNHGRSDLGATKNENATQNADGYGPPPAFTPINRPGAQLQSPHPASPLPLIKQTRAVDAQPFSQHHPIIAHYLGLGADREPAHLVKYAPVLLPTPTTPTQSRKRSRKARDRTGPGEGNDATKPKRSRQRRVSDDFHTTKPVTRRAAQDIEDVAPSDVSTVLTSLPVSQSAISVPKETRYAAQQCAANMPGCQTLTTPTRGSSVHTNLPCTAPSSNTLSGAAHIRPPYIDQEQATFSDDLFEADDDLFSSIDLSNNTLEAQSTHNAWSHRGNSQDATTPTNCGSSSLTIGGDKVSSPTTSGLEDGFGSPPYKSNETSNANNLPVFNKGSPDAVDAVYTPSNTAQGPTAKFKSPVTPDTATIIRKNVPGATNRKPIVRSPFPDPVWDRSPIIGLSSNLMLRTCFRIGEAINQAGKATRNGQNILFELYAQVLTSHRDAIKQHFIFADLFHERPPHLKGEYDAIVWKPVELFNYDSGRFLSKARICRCIGHIKRNESKEWVMAVLNIWEATWEDVEWVEGIVGS</sequence>
<name>A0AAN6RKN2_9PLEO</name>
<gene>
    <name evidence="2" type="ORF">GRF29_19g558894</name>
</gene>
<protein>
    <submittedName>
        <fullName evidence="2">Uncharacterized protein</fullName>
    </submittedName>
</protein>
<feature type="region of interest" description="Disordered" evidence="1">
    <location>
        <begin position="1"/>
        <end position="42"/>
    </location>
</feature>
<proteinExistence type="predicted"/>